<reference evidence="2 3" key="1">
    <citation type="journal article" date="2021" name="Sci. Rep.">
        <title>Phenotypic and genomic hallmarks of a novel, potentially pathogenic rapidly growing Mycobacterium species related to the Mycobacterium fortuitum complex.</title>
        <authorList>
            <person name="Gharbi R."/>
            <person name="Khanna V."/>
            <person name="Frigui W."/>
            <person name="Mhenni B."/>
            <person name="Brosch R."/>
            <person name="Mardassi H."/>
        </authorList>
    </citation>
    <scope>NUCLEOTIDE SEQUENCE [LARGE SCALE GENOMIC DNA]</scope>
    <source>
        <strain evidence="2 3">TNTM28</strain>
    </source>
</reference>
<dbReference type="Pfam" id="PF24831">
    <property type="entry name" value="DUF7715"/>
    <property type="match status" value="1"/>
</dbReference>
<gene>
    <name evidence="2" type="ORF">FR943_18875</name>
</gene>
<feature type="domain" description="DUF7715" evidence="1">
    <location>
        <begin position="1"/>
        <end position="120"/>
    </location>
</feature>
<name>A0ABS6KQJ3_9MYCO</name>
<sequence>MKVLVAKRPSRPFAAADRWSATAGEVVVAPLVCDDAACGCDIVHQGITSHGYSTMAAVGEISTPPDNLIAACRTHLAASPWAGVVNEPAELDLIASDLITDMCEVAARHPVGTLLRMTFDRHRGGWDYQPLN</sequence>
<protein>
    <recommendedName>
        <fullName evidence="1">DUF7715 domain-containing protein</fullName>
    </recommendedName>
</protein>
<proteinExistence type="predicted"/>
<evidence type="ECO:0000313" key="3">
    <source>
        <dbReference type="Proteomes" id="UP000812982"/>
    </source>
</evidence>
<evidence type="ECO:0000259" key="1">
    <source>
        <dbReference type="Pfam" id="PF24831"/>
    </source>
</evidence>
<dbReference type="EMBL" id="VOMB01000021">
    <property type="protein sequence ID" value="MBU9765896.1"/>
    <property type="molecule type" value="Genomic_DNA"/>
</dbReference>
<dbReference type="Proteomes" id="UP000812982">
    <property type="component" value="Unassembled WGS sequence"/>
</dbReference>
<keyword evidence="3" id="KW-1185">Reference proteome</keyword>
<comment type="caution">
    <text evidence="2">The sequence shown here is derived from an EMBL/GenBank/DDBJ whole genome shotgun (WGS) entry which is preliminary data.</text>
</comment>
<dbReference type="InterPro" id="IPR056132">
    <property type="entry name" value="DUF7715"/>
</dbReference>
<organism evidence="2 3">
    <name type="scientific">[Mycobacterium] fortunisiensis</name>
    <dbReference type="NCBI Taxonomy" id="2600579"/>
    <lineage>
        <taxon>Bacteria</taxon>
        <taxon>Bacillati</taxon>
        <taxon>Actinomycetota</taxon>
        <taxon>Actinomycetes</taxon>
        <taxon>Mycobacteriales</taxon>
        <taxon>Mycobacteriaceae</taxon>
        <taxon>Mycolicibacterium</taxon>
    </lineage>
</organism>
<evidence type="ECO:0000313" key="2">
    <source>
        <dbReference type="EMBL" id="MBU9765896.1"/>
    </source>
</evidence>
<accession>A0ABS6KQJ3</accession>
<dbReference type="RefSeq" id="WP_217159765.1">
    <property type="nucleotide sequence ID" value="NZ_VOMB01000021.1"/>
</dbReference>